<evidence type="ECO:0000313" key="2">
    <source>
        <dbReference type="Proteomes" id="UP000094112"/>
    </source>
</evidence>
<evidence type="ECO:0008006" key="3">
    <source>
        <dbReference type="Google" id="ProtNLM"/>
    </source>
</evidence>
<evidence type="ECO:0000313" key="1">
    <source>
        <dbReference type="EMBL" id="ODQ59118.1"/>
    </source>
</evidence>
<dbReference type="Proteomes" id="UP000094112">
    <property type="component" value="Unassembled WGS sequence"/>
</dbReference>
<dbReference type="GeneID" id="30197704"/>
<reference evidence="1 2" key="1">
    <citation type="journal article" date="2016" name="Proc. Natl. Acad. Sci. U.S.A.">
        <title>Comparative genomics of biotechnologically important yeasts.</title>
        <authorList>
            <person name="Riley R."/>
            <person name="Haridas S."/>
            <person name="Wolfe K.H."/>
            <person name="Lopes M.R."/>
            <person name="Hittinger C.T."/>
            <person name="Goeker M."/>
            <person name="Salamov A.A."/>
            <person name="Wisecaver J.H."/>
            <person name="Long T.M."/>
            <person name="Calvey C.H."/>
            <person name="Aerts A.L."/>
            <person name="Barry K.W."/>
            <person name="Choi C."/>
            <person name="Clum A."/>
            <person name="Coughlan A.Y."/>
            <person name="Deshpande S."/>
            <person name="Douglass A.P."/>
            <person name="Hanson S.J."/>
            <person name="Klenk H.-P."/>
            <person name="LaButti K.M."/>
            <person name="Lapidus A."/>
            <person name="Lindquist E.A."/>
            <person name="Lipzen A.M."/>
            <person name="Meier-Kolthoff J.P."/>
            <person name="Ohm R.A."/>
            <person name="Otillar R.P."/>
            <person name="Pangilinan J.L."/>
            <person name="Peng Y."/>
            <person name="Rokas A."/>
            <person name="Rosa C.A."/>
            <person name="Scheuner C."/>
            <person name="Sibirny A.A."/>
            <person name="Slot J.C."/>
            <person name="Stielow J.B."/>
            <person name="Sun H."/>
            <person name="Kurtzman C.P."/>
            <person name="Blackwell M."/>
            <person name="Grigoriev I.V."/>
            <person name="Jeffries T.W."/>
        </authorList>
    </citation>
    <scope>NUCLEOTIDE SEQUENCE [LARGE SCALE GENOMIC DNA]</scope>
    <source>
        <strain evidence="2">ATCC 58044 / CBS 1984 / NCYC 433 / NRRL Y-366-8</strain>
    </source>
</reference>
<sequence>MLDLIEAFPNEILHKILSLMNPDIDDIHTMFAISKWRHFLTKSIKVVTNETFDIVINKYPSFPLSIFIDIHDFDPFGTDAFHIIYYVKSVLDSECRDLIEQNNSIEYSISTGDQCYYDTLPEFASPLDPFVRRVPSPRRRLKTDCLKSLIVRDIKYLDLYLRHDPVSQYQFLDFVSFPVKLPSLERVLVGELWELYGCQSLHRITAPKLECLIFDAGILDMEADESKEIFESLYIQKYASKEFEINVIGGELEDVDLGIAETVRFSVNNDFTYLDDVSQTSLKLKNIYAPHVTNLELSNYHLIEFENVDLPNLQEIIIRDPRPSEILRTENSKQFEFHGDETYTKLRLKNFNAPLLETLLFNRVEIINDNDVDFPKLTPYRLEMGATFYKNVRQVSQLIDFDLLETLEVPFRVDLIKEYNIKSLRFPTLANLGLLKPYRGHSAPLYGYSDLLSLKVFKAPVLEELNVCSGQLTYAHFYEFISRYPNLKVLEITEMDFPLNRSMSDFLQDVETLRIKYDSPPVKKLKLNGCVFPELQKLVILKRCGLDVTGQMKFEAPKLKHLQIDRMLFEELDISKYKQLEYADVRVNGRLIMNGLDNLETLVIKTEGPLAFECDKPPPKLKRFLYQGTLPTRPEFVEELEEQALSNKVDLLE</sequence>
<dbReference type="AlphaFoldDB" id="A0A1E3P1B1"/>
<dbReference type="EMBL" id="KV454211">
    <property type="protein sequence ID" value="ODQ59118.1"/>
    <property type="molecule type" value="Genomic_DNA"/>
</dbReference>
<dbReference type="RefSeq" id="XP_019038325.1">
    <property type="nucleotide sequence ID" value="XM_019180458.1"/>
</dbReference>
<accession>A0A1E3P1B1</accession>
<dbReference type="InterPro" id="IPR053197">
    <property type="entry name" value="F-box_SCFL_complex_component"/>
</dbReference>
<proteinExistence type="predicted"/>
<gene>
    <name evidence="1" type="ORF">WICANDRAFT_105939</name>
</gene>
<organism evidence="1 2">
    <name type="scientific">Wickerhamomyces anomalus (strain ATCC 58044 / CBS 1984 / NCYC 433 / NRRL Y-366-8)</name>
    <name type="common">Yeast</name>
    <name type="synonym">Hansenula anomala</name>
    <dbReference type="NCBI Taxonomy" id="683960"/>
    <lineage>
        <taxon>Eukaryota</taxon>
        <taxon>Fungi</taxon>
        <taxon>Dikarya</taxon>
        <taxon>Ascomycota</taxon>
        <taxon>Saccharomycotina</taxon>
        <taxon>Saccharomycetes</taxon>
        <taxon>Phaffomycetales</taxon>
        <taxon>Wickerhamomycetaceae</taxon>
        <taxon>Wickerhamomyces</taxon>
    </lineage>
</organism>
<dbReference type="Gene3D" id="3.80.10.10">
    <property type="entry name" value="Ribonuclease Inhibitor"/>
    <property type="match status" value="1"/>
</dbReference>
<dbReference type="PANTHER" id="PTHR34223">
    <property type="entry name" value="OS11G0201299 PROTEIN"/>
    <property type="match status" value="1"/>
</dbReference>
<protein>
    <recommendedName>
        <fullName evidence="3">F-box domain-containing protein</fullName>
    </recommendedName>
</protein>
<keyword evidence="2" id="KW-1185">Reference proteome</keyword>
<dbReference type="InterPro" id="IPR032675">
    <property type="entry name" value="LRR_dom_sf"/>
</dbReference>
<name>A0A1E3P1B1_WICAA</name>